<feature type="binding site" evidence="5">
    <location>
        <position position="201"/>
    </location>
    <ligand>
        <name>ATP</name>
        <dbReference type="ChEBI" id="CHEBI:30616"/>
    </ligand>
</feature>
<evidence type="ECO:0000313" key="9">
    <source>
        <dbReference type="EMBL" id="PIU42382.1"/>
    </source>
</evidence>
<dbReference type="InterPro" id="IPR007862">
    <property type="entry name" value="Adenylate_kinase_lid-dom"/>
</dbReference>
<keyword evidence="5" id="KW-0479">Metal-binding</keyword>
<dbReference type="Proteomes" id="UP000230052">
    <property type="component" value="Unassembled WGS sequence"/>
</dbReference>
<evidence type="ECO:0000313" key="10">
    <source>
        <dbReference type="Proteomes" id="UP000230052"/>
    </source>
</evidence>
<feature type="binding site" evidence="5">
    <location>
        <position position="152"/>
    </location>
    <ligand>
        <name>Zn(2+)</name>
        <dbReference type="ChEBI" id="CHEBI:29105"/>
        <note>structural</note>
    </ligand>
</feature>
<evidence type="ECO:0000256" key="1">
    <source>
        <dbReference type="ARBA" id="ARBA00022679"/>
    </source>
</evidence>
<comment type="subcellular location">
    <subcellularLocation>
        <location evidence="5 7">Cytoplasm</location>
    </subcellularLocation>
</comment>
<organism evidence="9 10">
    <name type="scientific">Candidatus Aquitaenariimonas noxiae</name>
    <dbReference type="NCBI Taxonomy" id="1974741"/>
    <lineage>
        <taxon>Bacteria</taxon>
        <taxon>Pseudomonadati</taxon>
        <taxon>Candidatus Omnitrophota</taxon>
        <taxon>Candidatus Aquitaenariimonas</taxon>
    </lineage>
</organism>
<accession>A0A2J0KV55</accession>
<dbReference type="GO" id="GO:0005524">
    <property type="term" value="F:ATP binding"/>
    <property type="evidence" value="ECO:0007669"/>
    <property type="project" value="UniProtKB-UniRule"/>
</dbReference>
<keyword evidence="3 5" id="KW-0547">Nucleotide-binding</keyword>
<feature type="binding site" evidence="5">
    <location>
        <position position="173"/>
    </location>
    <ligand>
        <name>AMP</name>
        <dbReference type="ChEBI" id="CHEBI:456215"/>
    </ligand>
</feature>
<protein>
    <recommendedName>
        <fullName evidence="5 7">Adenylate kinase</fullName>
        <shortName evidence="5">AK</shortName>
        <ecNumber evidence="5 7">2.7.4.3</ecNumber>
    </recommendedName>
    <alternativeName>
        <fullName evidence="5">ATP-AMP transphosphorylase</fullName>
    </alternativeName>
    <alternativeName>
        <fullName evidence="5">ATP:AMP phosphotransferase</fullName>
    </alternativeName>
    <alternativeName>
        <fullName evidence="5">Adenylate monophosphate kinase</fullName>
    </alternativeName>
</protein>
<comment type="domain">
    <text evidence="5">Consists of three domains, a large central CORE domain and two small peripheral domains, NMPbind and LID, which undergo movements during catalysis. The LID domain closes over the site of phosphoryl transfer upon ATP binding. Assembling and dissambling the active center during each catalytic cycle provides an effective means to prevent ATP hydrolysis. Some bacteria have evolved a zinc-coordinating structure that stabilizes the LID domain.</text>
</comment>
<evidence type="ECO:0000256" key="4">
    <source>
        <dbReference type="ARBA" id="ARBA00022777"/>
    </source>
</evidence>
<feature type="region of interest" description="LID" evidence="5">
    <location>
        <begin position="128"/>
        <end position="165"/>
    </location>
</feature>
<dbReference type="InterPro" id="IPR033690">
    <property type="entry name" value="Adenylat_kinase_CS"/>
</dbReference>
<proteinExistence type="inferred from homology"/>
<dbReference type="Gene3D" id="3.40.50.300">
    <property type="entry name" value="P-loop containing nucleotide triphosphate hydrolases"/>
    <property type="match status" value="1"/>
</dbReference>
<keyword evidence="4 5" id="KW-0418">Kinase</keyword>
<feature type="binding site" evidence="5">
    <location>
        <position position="162"/>
    </location>
    <ligand>
        <name>AMP</name>
        <dbReference type="ChEBI" id="CHEBI:456215"/>
    </ligand>
</feature>
<comment type="caution">
    <text evidence="5">Lacks conserved residue(s) required for the propagation of feature annotation.</text>
</comment>
<dbReference type="GO" id="GO:0005737">
    <property type="term" value="C:cytoplasm"/>
    <property type="evidence" value="ECO:0007669"/>
    <property type="project" value="UniProtKB-SubCell"/>
</dbReference>
<dbReference type="NCBIfam" id="NF001380">
    <property type="entry name" value="PRK00279.1-2"/>
    <property type="match status" value="1"/>
</dbReference>
<comment type="pathway">
    <text evidence="5">Purine metabolism; AMP biosynthesis via salvage pathway; AMP from ADP: step 1/1.</text>
</comment>
<keyword evidence="5" id="KW-0862">Zinc</keyword>
<feature type="binding site" evidence="5">
    <location>
        <begin position="87"/>
        <end position="90"/>
    </location>
    <ligand>
        <name>AMP</name>
        <dbReference type="ChEBI" id="CHEBI:456215"/>
    </ligand>
</feature>
<dbReference type="GO" id="GO:0004017">
    <property type="term" value="F:AMP kinase activity"/>
    <property type="evidence" value="ECO:0007669"/>
    <property type="project" value="UniProtKB-UniRule"/>
</dbReference>
<feature type="binding site" evidence="5">
    <location>
        <begin position="59"/>
        <end position="61"/>
    </location>
    <ligand>
        <name>AMP</name>
        <dbReference type="ChEBI" id="CHEBI:456215"/>
    </ligand>
</feature>
<comment type="caution">
    <text evidence="9">The sequence shown here is derived from an EMBL/GenBank/DDBJ whole genome shotgun (WGS) entry which is preliminary data.</text>
</comment>
<dbReference type="NCBIfam" id="TIGR01351">
    <property type="entry name" value="adk"/>
    <property type="match status" value="1"/>
</dbReference>
<dbReference type="FunFam" id="3.40.50.300:FF:000106">
    <property type="entry name" value="Adenylate kinase mitochondrial"/>
    <property type="match status" value="1"/>
</dbReference>
<evidence type="ECO:0000256" key="6">
    <source>
        <dbReference type="RuleBase" id="RU003330"/>
    </source>
</evidence>
<evidence type="ECO:0000256" key="7">
    <source>
        <dbReference type="RuleBase" id="RU003331"/>
    </source>
</evidence>
<dbReference type="EMBL" id="PEWV01000008">
    <property type="protein sequence ID" value="PIU42382.1"/>
    <property type="molecule type" value="Genomic_DNA"/>
</dbReference>
<evidence type="ECO:0000259" key="8">
    <source>
        <dbReference type="Pfam" id="PF05191"/>
    </source>
</evidence>
<dbReference type="GO" id="GO:0044209">
    <property type="term" value="P:AMP salvage"/>
    <property type="evidence" value="ECO:0007669"/>
    <property type="project" value="UniProtKB-UniRule"/>
</dbReference>
<dbReference type="UniPathway" id="UPA00588">
    <property type="reaction ID" value="UER00649"/>
</dbReference>
<dbReference type="HAMAP" id="MF_00235">
    <property type="entry name" value="Adenylate_kinase_Adk"/>
    <property type="match status" value="1"/>
</dbReference>
<keyword evidence="5" id="KW-0963">Cytoplasm</keyword>
<evidence type="ECO:0000256" key="3">
    <source>
        <dbReference type="ARBA" id="ARBA00022741"/>
    </source>
</evidence>
<keyword evidence="1 5" id="KW-0808">Transferase</keyword>
<feature type="domain" description="Adenylate kinase active site lid" evidence="8">
    <location>
        <begin position="129"/>
        <end position="164"/>
    </location>
</feature>
<comment type="function">
    <text evidence="5">Catalyzes the reversible transfer of the terminal phosphate group between ATP and AMP. Plays an important role in cellular energy homeostasis and in adenine nucleotide metabolism.</text>
</comment>
<feature type="binding site" evidence="5">
    <location>
        <position position="132"/>
    </location>
    <ligand>
        <name>Zn(2+)</name>
        <dbReference type="ChEBI" id="CHEBI:29105"/>
        <note>structural</note>
    </ligand>
</feature>
<dbReference type="InterPro" id="IPR027417">
    <property type="entry name" value="P-loop_NTPase"/>
</dbReference>
<dbReference type="CDD" id="cd01428">
    <property type="entry name" value="ADK"/>
    <property type="match status" value="1"/>
</dbReference>
<dbReference type="NCBIfam" id="NF001381">
    <property type="entry name" value="PRK00279.1-3"/>
    <property type="match status" value="1"/>
</dbReference>
<dbReference type="PRINTS" id="PR00094">
    <property type="entry name" value="ADENYLTKNASE"/>
</dbReference>
<dbReference type="SUPFAM" id="SSF52540">
    <property type="entry name" value="P-loop containing nucleoside triphosphate hydrolases"/>
    <property type="match status" value="1"/>
</dbReference>
<evidence type="ECO:0000256" key="2">
    <source>
        <dbReference type="ARBA" id="ARBA00022727"/>
    </source>
</evidence>
<feature type="binding site" evidence="5">
    <location>
        <position position="38"/>
    </location>
    <ligand>
        <name>AMP</name>
        <dbReference type="ChEBI" id="CHEBI:456215"/>
    </ligand>
</feature>
<dbReference type="InterPro" id="IPR000850">
    <property type="entry name" value="Adenylat/UMP-CMP_kin"/>
</dbReference>
<dbReference type="NCBIfam" id="NF011100">
    <property type="entry name" value="PRK14527.1"/>
    <property type="match status" value="1"/>
</dbReference>
<evidence type="ECO:0000256" key="5">
    <source>
        <dbReference type="HAMAP-Rule" id="MF_00235"/>
    </source>
</evidence>
<comment type="subunit">
    <text evidence="5 7">Monomer.</text>
</comment>
<dbReference type="InterPro" id="IPR006259">
    <property type="entry name" value="Adenyl_kin_sub"/>
</dbReference>
<keyword evidence="2 5" id="KW-0545">Nucleotide biosynthesis</keyword>
<feature type="region of interest" description="NMP" evidence="5">
    <location>
        <begin position="32"/>
        <end position="61"/>
    </location>
</feature>
<dbReference type="AlphaFoldDB" id="A0A2J0KV55"/>
<feature type="binding site" evidence="5">
    <location>
        <begin position="12"/>
        <end position="17"/>
    </location>
    <ligand>
        <name>ATP</name>
        <dbReference type="ChEBI" id="CHEBI:30616"/>
    </ligand>
</feature>
<feature type="binding site" evidence="5">
    <location>
        <position position="129"/>
    </location>
    <ligand>
        <name>ATP</name>
        <dbReference type="ChEBI" id="CHEBI:30616"/>
    </ligand>
</feature>
<dbReference type="Pfam" id="PF00406">
    <property type="entry name" value="ADK"/>
    <property type="match status" value="1"/>
</dbReference>
<feature type="binding site" evidence="5">
    <location>
        <position position="135"/>
    </location>
    <ligand>
        <name>Zn(2+)</name>
        <dbReference type="ChEBI" id="CHEBI:29105"/>
        <note>structural</note>
    </ligand>
</feature>
<name>A0A2J0KV55_9BACT</name>
<sequence>MSTILVLLGPPGAGKGTQAVVLAKKFGWTHVSTGDMLREAVAKKTDLGMEAKKYMDRGDLVPDSIVTNIVVDRIMRDSSSKGFILDGYPRTETQALSLEAALSRSGMLINVVIYFETTPEISISRLSGRRVCKKCGANYHIKNIPPKKDGICDKCGGELFQREDDKESTVRNRLKVYEDQTEKLLSYYEKKGILRTVSGDLDVESAFRDLRNLFKKESVI</sequence>
<feature type="binding site" evidence="5">
    <location>
        <position position="94"/>
    </location>
    <ligand>
        <name>AMP</name>
        <dbReference type="ChEBI" id="CHEBI:456215"/>
    </ligand>
</feature>
<comment type="similarity">
    <text evidence="5 6">Belongs to the adenylate kinase family.</text>
</comment>
<dbReference type="PANTHER" id="PTHR23359">
    <property type="entry name" value="NUCLEOTIDE KINASE"/>
    <property type="match status" value="1"/>
</dbReference>
<feature type="binding site" evidence="5">
    <location>
        <position position="155"/>
    </location>
    <ligand>
        <name>Zn(2+)</name>
        <dbReference type="ChEBI" id="CHEBI:29105"/>
        <note>structural</note>
    </ligand>
</feature>
<comment type="catalytic activity">
    <reaction evidence="5 7">
        <text>AMP + ATP = 2 ADP</text>
        <dbReference type="Rhea" id="RHEA:12973"/>
        <dbReference type="ChEBI" id="CHEBI:30616"/>
        <dbReference type="ChEBI" id="CHEBI:456215"/>
        <dbReference type="ChEBI" id="CHEBI:456216"/>
        <dbReference type="EC" id="2.7.4.3"/>
    </reaction>
</comment>
<dbReference type="Pfam" id="PF05191">
    <property type="entry name" value="ADK_lid"/>
    <property type="match status" value="1"/>
</dbReference>
<reference evidence="9 10" key="1">
    <citation type="submission" date="2017-09" db="EMBL/GenBank/DDBJ databases">
        <title>Depth-based differentiation of microbial function through sediment-hosted aquifers and enrichment of novel symbionts in the deep terrestrial subsurface.</title>
        <authorList>
            <person name="Probst A.J."/>
            <person name="Ladd B."/>
            <person name="Jarett J.K."/>
            <person name="Geller-Mcgrath D.E."/>
            <person name="Sieber C.M."/>
            <person name="Emerson J.B."/>
            <person name="Anantharaman K."/>
            <person name="Thomas B.C."/>
            <person name="Malmstrom R."/>
            <person name="Stieglmeier M."/>
            <person name="Klingl A."/>
            <person name="Woyke T."/>
            <person name="Ryan C.M."/>
            <person name="Banfield J.F."/>
        </authorList>
    </citation>
    <scope>NUCLEOTIDE SEQUENCE [LARGE SCALE GENOMIC DNA]</scope>
    <source>
        <strain evidence="9">CG07_land_8_20_14_0_80_42_15</strain>
    </source>
</reference>
<dbReference type="EC" id="2.7.4.3" evidence="5 7"/>
<keyword evidence="5 7" id="KW-0067">ATP-binding</keyword>
<gene>
    <name evidence="5" type="primary">adk</name>
    <name evidence="9" type="ORF">COS99_00545</name>
</gene>
<feature type="binding site" evidence="5">
    <location>
        <position position="33"/>
    </location>
    <ligand>
        <name>AMP</name>
        <dbReference type="ChEBI" id="CHEBI:456215"/>
    </ligand>
</feature>
<dbReference type="GO" id="GO:0008270">
    <property type="term" value="F:zinc ion binding"/>
    <property type="evidence" value="ECO:0007669"/>
    <property type="project" value="UniProtKB-UniRule"/>
</dbReference>
<dbReference type="PROSITE" id="PS00113">
    <property type="entry name" value="ADENYLATE_KINASE"/>
    <property type="match status" value="1"/>
</dbReference>